<name>A0A8J8P3P4_HALGN</name>
<dbReference type="InterPro" id="IPR027370">
    <property type="entry name" value="Znf-RING_euk"/>
</dbReference>
<dbReference type="GO" id="GO:0008270">
    <property type="term" value="F:zinc ion binding"/>
    <property type="evidence" value="ECO:0007669"/>
    <property type="project" value="UniProtKB-KW"/>
</dbReference>
<evidence type="ECO:0000256" key="2">
    <source>
        <dbReference type="ARBA" id="ARBA00022771"/>
    </source>
</evidence>
<gene>
    <name evidence="6" type="ORF">FGO68_gene312</name>
</gene>
<evidence type="ECO:0000256" key="3">
    <source>
        <dbReference type="ARBA" id="ARBA00022833"/>
    </source>
</evidence>
<dbReference type="PANTHER" id="PTHR47156">
    <property type="entry name" value="PROTEIN CBG20824"/>
    <property type="match status" value="1"/>
</dbReference>
<dbReference type="SUPFAM" id="SSF57850">
    <property type="entry name" value="RING/U-box"/>
    <property type="match status" value="2"/>
</dbReference>
<comment type="caution">
    <text evidence="6">The sequence shown here is derived from an EMBL/GenBank/DDBJ whole genome shotgun (WGS) entry which is preliminary data.</text>
</comment>
<dbReference type="InterPro" id="IPR013083">
    <property type="entry name" value="Znf_RING/FYVE/PHD"/>
</dbReference>
<keyword evidence="7" id="KW-1185">Reference proteome</keyword>
<dbReference type="EMBL" id="RRYP01001999">
    <property type="protein sequence ID" value="TNV85239.1"/>
    <property type="molecule type" value="Genomic_DNA"/>
</dbReference>
<accession>A0A8J8P3P4</accession>
<dbReference type="SMART" id="SM00184">
    <property type="entry name" value="RING"/>
    <property type="match status" value="2"/>
</dbReference>
<feature type="domain" description="RING-type" evidence="5">
    <location>
        <begin position="66"/>
        <end position="117"/>
    </location>
</feature>
<evidence type="ECO:0000256" key="4">
    <source>
        <dbReference type="PROSITE-ProRule" id="PRU00175"/>
    </source>
</evidence>
<dbReference type="InterPro" id="IPR001841">
    <property type="entry name" value="Znf_RING"/>
</dbReference>
<evidence type="ECO:0000313" key="6">
    <source>
        <dbReference type="EMBL" id="TNV85239.1"/>
    </source>
</evidence>
<dbReference type="Proteomes" id="UP000785679">
    <property type="component" value="Unassembled WGS sequence"/>
</dbReference>
<keyword evidence="3" id="KW-0862">Zinc</keyword>
<dbReference type="Pfam" id="PF13445">
    <property type="entry name" value="zf-RING_UBOX"/>
    <property type="match status" value="2"/>
</dbReference>
<dbReference type="Gene3D" id="3.30.40.10">
    <property type="entry name" value="Zinc/RING finger domain, C3HC4 (zinc finger)"/>
    <property type="match status" value="2"/>
</dbReference>
<sequence>MIEKNIQISLNGSNAKEKAVQSKMDQDQQDKFLDQYFELIVKQQEAYLDKKSPYQQDIGQDENLACQICFQQFSSKSGDSKSPFMLVECGHTFCFSCTRNFSGFYQLGFCIRCPLDNTINPKATPNFLVINLIDQSKQQFDKIKKHSLEPKCEQHSGQSLIFYNPTDTKFCCQMCIQTGADHFTTLKEHVFISYEKIKPQLLQRLDARIKAIKPSTSDSSYEVCMDKIQEIQDNLIYELETKRDEIIYQITEETKKKIDHIQKQFKKEMLKQTTQIQMMRLMKEWADEWVKRQECYRFLREFGNLLNQNSESIGDEKINYKQFIDCITKENSKAIESNDAERQAANQIIQFQMNEEELAKFHENYFKLIAIQLEKYLDKKLSNPEQNDSLSCSICFNQFSSKKNDNNCPMMLKDCGHTFCQSCTYKFQVRHMQHSFKCPLDKVLSKQTIINYHLLGLIEHSKFPNQEFRPTCEYHQGKDIIFYNPSQQKFSCQECLNDRKANNAIPILDGLHFISYDNLKPQIFERINSRINAIIHRDLEIQDEINNSYIQDQKQVLIDKIEAQRQLAMDSAMNYIKDYERRLGSPISRPIL</sequence>
<dbReference type="PROSITE" id="PS50089">
    <property type="entry name" value="ZF_RING_2"/>
    <property type="match status" value="2"/>
</dbReference>
<evidence type="ECO:0000259" key="5">
    <source>
        <dbReference type="PROSITE" id="PS50089"/>
    </source>
</evidence>
<feature type="domain" description="RING-type" evidence="5">
    <location>
        <begin position="392"/>
        <end position="442"/>
    </location>
</feature>
<dbReference type="InterPro" id="IPR052667">
    <property type="entry name" value="E3_ubiquitin-ligase_RING"/>
</dbReference>
<organism evidence="6 7">
    <name type="scientific">Halteria grandinella</name>
    <dbReference type="NCBI Taxonomy" id="5974"/>
    <lineage>
        <taxon>Eukaryota</taxon>
        <taxon>Sar</taxon>
        <taxon>Alveolata</taxon>
        <taxon>Ciliophora</taxon>
        <taxon>Intramacronucleata</taxon>
        <taxon>Spirotrichea</taxon>
        <taxon>Stichotrichia</taxon>
        <taxon>Sporadotrichida</taxon>
        <taxon>Halteriidae</taxon>
        <taxon>Halteria</taxon>
    </lineage>
</organism>
<proteinExistence type="predicted"/>
<evidence type="ECO:0000313" key="7">
    <source>
        <dbReference type="Proteomes" id="UP000785679"/>
    </source>
</evidence>
<protein>
    <recommendedName>
        <fullName evidence="5">RING-type domain-containing protein</fullName>
    </recommendedName>
</protein>
<reference evidence="6" key="1">
    <citation type="submission" date="2019-06" db="EMBL/GenBank/DDBJ databases">
        <authorList>
            <person name="Zheng W."/>
        </authorList>
    </citation>
    <scope>NUCLEOTIDE SEQUENCE</scope>
    <source>
        <strain evidence="6">QDHG01</strain>
    </source>
</reference>
<dbReference type="PANTHER" id="PTHR47156:SF5">
    <property type="entry name" value="RING-TYPE DOMAIN-CONTAINING PROTEIN"/>
    <property type="match status" value="1"/>
</dbReference>
<evidence type="ECO:0000256" key="1">
    <source>
        <dbReference type="ARBA" id="ARBA00022723"/>
    </source>
</evidence>
<dbReference type="OrthoDB" id="3219336at2759"/>
<dbReference type="AlphaFoldDB" id="A0A8J8P3P4"/>
<keyword evidence="2 4" id="KW-0863">Zinc-finger</keyword>
<keyword evidence="1" id="KW-0479">Metal-binding</keyword>